<dbReference type="Pfam" id="PF02779">
    <property type="entry name" value="Transket_pyr"/>
    <property type="match status" value="1"/>
</dbReference>
<comment type="caution">
    <text evidence="6">The sequence shown here is derived from an EMBL/GenBank/DDBJ whole genome shotgun (WGS) entry which is preliminary data.</text>
</comment>
<comment type="similarity">
    <text evidence="2">Belongs to the transketolase family.</text>
</comment>
<evidence type="ECO:0000256" key="3">
    <source>
        <dbReference type="ARBA" id="ARBA00023052"/>
    </source>
</evidence>
<keyword evidence="4" id="KW-0472">Membrane</keyword>
<accession>A0A2M7S5L1</accession>
<dbReference type="PANTHER" id="PTHR43825">
    <property type="entry name" value="PYRUVATE DEHYDROGENASE E1 COMPONENT"/>
    <property type="match status" value="1"/>
</dbReference>
<reference evidence="7" key="1">
    <citation type="submission" date="2017-09" db="EMBL/GenBank/DDBJ databases">
        <title>Depth-based differentiation of microbial function through sediment-hosted aquifers and enrichment of novel symbionts in the deep terrestrial subsurface.</title>
        <authorList>
            <person name="Probst A.J."/>
            <person name="Ladd B."/>
            <person name="Jarett J.K."/>
            <person name="Geller-Mcgrath D.E."/>
            <person name="Sieber C.M.K."/>
            <person name="Emerson J.B."/>
            <person name="Anantharaman K."/>
            <person name="Thomas B.C."/>
            <person name="Malmstrom R."/>
            <person name="Stieglmeier M."/>
            <person name="Klingl A."/>
            <person name="Woyke T."/>
            <person name="Ryan C.M."/>
            <person name="Banfield J.F."/>
        </authorList>
    </citation>
    <scope>NUCLEOTIDE SEQUENCE [LARGE SCALE GENOMIC DNA]</scope>
</reference>
<feature type="domain" description="Transketolase-like pyrimidine-binding" evidence="5">
    <location>
        <begin position="5"/>
        <end position="170"/>
    </location>
</feature>
<dbReference type="Proteomes" id="UP000229307">
    <property type="component" value="Unassembled WGS sequence"/>
</dbReference>
<keyword evidence="3" id="KW-0786">Thiamine pyrophosphate</keyword>
<organism evidence="6 7">
    <name type="scientific">Candidatus Desantisbacteria bacterium CG_4_10_14_0_8_um_filter_48_22</name>
    <dbReference type="NCBI Taxonomy" id="1974543"/>
    <lineage>
        <taxon>Bacteria</taxon>
        <taxon>Candidatus Desantisiibacteriota</taxon>
    </lineage>
</organism>
<evidence type="ECO:0000256" key="2">
    <source>
        <dbReference type="ARBA" id="ARBA00007131"/>
    </source>
</evidence>
<evidence type="ECO:0000256" key="4">
    <source>
        <dbReference type="SAM" id="Phobius"/>
    </source>
</evidence>
<sequence length="311" mass="32866">MSEMKAMRDAVGEALLDIAQKNPKVVVLDADVCTSTKTCYVRDKLPSQFLEIGIAEANMIGISAGLAAVGFIPFPVTFAVFASSRVADQVRMCAAHARLNVKIVGSYGGIPTGKAGATHSSVEDIAIMRAIPNMQIVIPADGVEVKKVIEAAAEIPGPFYISTVRCEVPTIFPVDHKFILGKGVVLQDGRDITVIGTGMMTARAKEAGEALKKKGISARVVHMPTIKPIDRELIKKCAEETKGIITIENHSVIGGLGGAVAEVACEASPCRIKRLGIPDTFVDSGEDEDMFAKFGMTADAIADAAERLLAS</sequence>
<evidence type="ECO:0000313" key="7">
    <source>
        <dbReference type="Proteomes" id="UP000229307"/>
    </source>
</evidence>
<dbReference type="InterPro" id="IPR029061">
    <property type="entry name" value="THDP-binding"/>
</dbReference>
<evidence type="ECO:0000259" key="5">
    <source>
        <dbReference type="SMART" id="SM00861"/>
    </source>
</evidence>
<protein>
    <submittedName>
        <fullName evidence="6">Transketolase</fullName>
    </submittedName>
</protein>
<comment type="cofactor">
    <cofactor evidence="1">
        <name>thiamine diphosphate</name>
        <dbReference type="ChEBI" id="CHEBI:58937"/>
    </cofactor>
</comment>
<dbReference type="InterPro" id="IPR051157">
    <property type="entry name" value="PDH/Transketolase"/>
</dbReference>
<dbReference type="CDD" id="cd07033">
    <property type="entry name" value="TPP_PYR_DXS_TK_like"/>
    <property type="match status" value="1"/>
</dbReference>
<dbReference type="FunFam" id="3.40.50.970:FF:000129">
    <property type="entry name" value="Transketolase"/>
    <property type="match status" value="1"/>
</dbReference>
<dbReference type="Pfam" id="PF02780">
    <property type="entry name" value="Transketolase_C"/>
    <property type="match status" value="1"/>
</dbReference>
<gene>
    <name evidence="6" type="ORF">COY52_10870</name>
</gene>
<evidence type="ECO:0000256" key="1">
    <source>
        <dbReference type="ARBA" id="ARBA00001964"/>
    </source>
</evidence>
<dbReference type="AlphaFoldDB" id="A0A2M7S5L1"/>
<dbReference type="InterPro" id="IPR009014">
    <property type="entry name" value="Transketo_C/PFOR_II"/>
</dbReference>
<dbReference type="InterPro" id="IPR005475">
    <property type="entry name" value="Transketolase-like_Pyr-bd"/>
</dbReference>
<dbReference type="InterPro" id="IPR033248">
    <property type="entry name" value="Transketolase_C"/>
</dbReference>
<dbReference type="EMBL" id="PFMR01000298">
    <property type="protein sequence ID" value="PIZ14847.1"/>
    <property type="molecule type" value="Genomic_DNA"/>
</dbReference>
<proteinExistence type="inferred from homology"/>
<dbReference type="SUPFAM" id="SSF52518">
    <property type="entry name" value="Thiamin diphosphate-binding fold (THDP-binding)"/>
    <property type="match status" value="1"/>
</dbReference>
<name>A0A2M7S5L1_9BACT</name>
<dbReference type="SUPFAM" id="SSF52922">
    <property type="entry name" value="TK C-terminal domain-like"/>
    <property type="match status" value="1"/>
</dbReference>
<feature type="transmembrane region" description="Helical" evidence="4">
    <location>
        <begin position="59"/>
        <end position="82"/>
    </location>
</feature>
<keyword evidence="4" id="KW-1133">Transmembrane helix</keyword>
<keyword evidence="4" id="KW-0812">Transmembrane</keyword>
<dbReference type="Gene3D" id="3.40.50.920">
    <property type="match status" value="1"/>
</dbReference>
<dbReference type="PANTHER" id="PTHR43825:SF1">
    <property type="entry name" value="TRANSKETOLASE-LIKE PYRIMIDINE-BINDING DOMAIN-CONTAINING PROTEIN"/>
    <property type="match status" value="1"/>
</dbReference>
<evidence type="ECO:0000313" key="6">
    <source>
        <dbReference type="EMBL" id="PIZ14847.1"/>
    </source>
</evidence>
<dbReference type="Gene3D" id="3.40.50.970">
    <property type="match status" value="1"/>
</dbReference>
<dbReference type="SMART" id="SM00861">
    <property type="entry name" value="Transket_pyr"/>
    <property type="match status" value="1"/>
</dbReference>